<dbReference type="KEGG" id="cvn:111136706"/>
<dbReference type="PRINTS" id="PR00259">
    <property type="entry name" value="TMFOUR"/>
</dbReference>
<evidence type="ECO:0000256" key="3">
    <source>
        <dbReference type="ARBA" id="ARBA00022692"/>
    </source>
</evidence>
<dbReference type="GO" id="GO:0005886">
    <property type="term" value="C:plasma membrane"/>
    <property type="evidence" value="ECO:0007669"/>
    <property type="project" value="TreeGrafter"/>
</dbReference>
<dbReference type="InterPro" id="IPR018499">
    <property type="entry name" value="Tetraspanin/Peripherin"/>
</dbReference>
<keyword evidence="4 6" id="KW-1133">Transmembrane helix</keyword>
<dbReference type="InterPro" id="IPR000301">
    <property type="entry name" value="Tetraspanin_animals"/>
</dbReference>
<sequence>MDRGRAKSTLATTAAVGCMKTLLMIFNFIFWVTGISILALGIWTKVDLYKYMELSSIYYKDSPWILIGVGALIIIVGSFGCCCTAKGNVVLLYMYGFFLVIVFAVELGAGAAGFFYKGKLEQGFKEGLENALKQYGNNNQAMDSLQSQLKCCGSNSYADWFTTPWESTVKNGSNNAVPHTCCKVTECNNMDVNVNSTYIYHEGCYLKVVNFMKSNMAVIGGAAFGISFFQLLGALLACCLAKRVNKSKYEQVA</sequence>
<dbReference type="PIRSF" id="PIRSF002419">
    <property type="entry name" value="Tetraspanin"/>
    <property type="match status" value="1"/>
</dbReference>
<evidence type="ECO:0000256" key="6">
    <source>
        <dbReference type="RuleBase" id="RU361218"/>
    </source>
</evidence>
<protein>
    <recommendedName>
        <fullName evidence="6">Tetraspanin</fullName>
    </recommendedName>
</protein>
<keyword evidence="5 6" id="KW-0472">Membrane</keyword>
<evidence type="ECO:0000256" key="2">
    <source>
        <dbReference type="ARBA" id="ARBA00006840"/>
    </source>
</evidence>
<feature type="transmembrane region" description="Helical" evidence="6">
    <location>
        <begin position="216"/>
        <end position="241"/>
    </location>
</feature>
<evidence type="ECO:0000313" key="7">
    <source>
        <dbReference type="Proteomes" id="UP000694844"/>
    </source>
</evidence>
<dbReference type="Gene3D" id="1.10.1450.10">
    <property type="entry name" value="Tetraspanin"/>
    <property type="match status" value="1"/>
</dbReference>
<evidence type="ECO:0000256" key="1">
    <source>
        <dbReference type="ARBA" id="ARBA00004141"/>
    </source>
</evidence>
<dbReference type="InterPro" id="IPR008952">
    <property type="entry name" value="Tetraspanin_EC2_sf"/>
</dbReference>
<dbReference type="FunFam" id="1.10.1450.10:FF:000029">
    <property type="entry name" value="Tetraspanin"/>
    <property type="match status" value="1"/>
</dbReference>
<comment type="similarity">
    <text evidence="2 6">Belongs to the tetraspanin (TM4SF) family.</text>
</comment>
<gene>
    <name evidence="8" type="primary">LOC111136706</name>
</gene>
<evidence type="ECO:0000256" key="4">
    <source>
        <dbReference type="ARBA" id="ARBA00022989"/>
    </source>
</evidence>
<dbReference type="Proteomes" id="UP000694844">
    <property type="component" value="Chromosome 5"/>
</dbReference>
<dbReference type="AlphaFoldDB" id="A0A8B8EU49"/>
<accession>A0A8B8EU49</accession>
<dbReference type="Pfam" id="PF00335">
    <property type="entry name" value="Tetraspanin"/>
    <property type="match status" value="1"/>
</dbReference>
<evidence type="ECO:0000256" key="5">
    <source>
        <dbReference type="ARBA" id="ARBA00023136"/>
    </source>
</evidence>
<proteinExistence type="inferred from homology"/>
<reference evidence="8" key="1">
    <citation type="submission" date="2025-08" db="UniProtKB">
        <authorList>
            <consortium name="RefSeq"/>
        </authorList>
    </citation>
    <scope>IDENTIFICATION</scope>
    <source>
        <tissue evidence="8">Whole sample</tissue>
    </source>
</reference>
<comment type="subcellular location">
    <subcellularLocation>
        <location evidence="1 6">Membrane</location>
        <topology evidence="1 6">Multi-pass membrane protein</topology>
    </subcellularLocation>
</comment>
<dbReference type="GeneID" id="111136706"/>
<dbReference type="PANTHER" id="PTHR19282">
    <property type="entry name" value="TETRASPANIN"/>
    <property type="match status" value="1"/>
</dbReference>
<dbReference type="RefSeq" id="XP_022343486.1">
    <property type="nucleotide sequence ID" value="XM_022487778.1"/>
</dbReference>
<evidence type="ECO:0000313" key="8">
    <source>
        <dbReference type="RefSeq" id="XP_022343486.1"/>
    </source>
</evidence>
<dbReference type="SUPFAM" id="SSF48652">
    <property type="entry name" value="Tetraspanin"/>
    <property type="match status" value="1"/>
</dbReference>
<keyword evidence="7" id="KW-1185">Reference proteome</keyword>
<organism evidence="7 8">
    <name type="scientific">Crassostrea virginica</name>
    <name type="common">Eastern oyster</name>
    <dbReference type="NCBI Taxonomy" id="6565"/>
    <lineage>
        <taxon>Eukaryota</taxon>
        <taxon>Metazoa</taxon>
        <taxon>Spiralia</taxon>
        <taxon>Lophotrochozoa</taxon>
        <taxon>Mollusca</taxon>
        <taxon>Bivalvia</taxon>
        <taxon>Autobranchia</taxon>
        <taxon>Pteriomorphia</taxon>
        <taxon>Ostreida</taxon>
        <taxon>Ostreoidea</taxon>
        <taxon>Ostreidae</taxon>
        <taxon>Crassostrea</taxon>
    </lineage>
</organism>
<dbReference type="OrthoDB" id="9972904at2759"/>
<keyword evidence="3 6" id="KW-0812">Transmembrane</keyword>
<feature type="transmembrane region" description="Helical" evidence="6">
    <location>
        <begin position="64"/>
        <end position="85"/>
    </location>
</feature>
<feature type="transmembrane region" description="Helical" evidence="6">
    <location>
        <begin position="92"/>
        <end position="116"/>
    </location>
</feature>
<dbReference type="PANTHER" id="PTHR19282:SF252">
    <property type="entry name" value="TETRASPANIN"/>
    <property type="match status" value="1"/>
</dbReference>
<name>A0A8B8EU49_CRAVI</name>
<feature type="transmembrane region" description="Helical" evidence="6">
    <location>
        <begin position="21"/>
        <end position="44"/>
    </location>
</feature>
<dbReference type="PROSITE" id="PS51257">
    <property type="entry name" value="PROKAR_LIPOPROTEIN"/>
    <property type="match status" value="1"/>
</dbReference>